<reference evidence="2" key="1">
    <citation type="journal article" date="2014" name="Int. J. Syst. Evol. Microbiol.">
        <title>Complete genome sequence of Corynebacterium casei LMG S-19264T (=DSM 44701T), isolated from a smear-ripened cheese.</title>
        <authorList>
            <consortium name="US DOE Joint Genome Institute (JGI-PGF)"/>
            <person name="Walter F."/>
            <person name="Albersmeier A."/>
            <person name="Kalinowski J."/>
            <person name="Ruckert C."/>
        </authorList>
    </citation>
    <scope>NUCLEOTIDE SEQUENCE</scope>
    <source>
        <strain evidence="2">NBRC 112290</strain>
    </source>
</reference>
<protein>
    <recommendedName>
        <fullName evidence="4">Lipoprotein</fullName>
    </recommendedName>
</protein>
<sequence>MAMRRLKHCLIVVATLAAVAGCGSLRGESLARESALVEVAFKHEGAVECVDALDFEATRGGNASSLFDQCFDLSFASGVPEGTKVSDVSYPDGWGWVTSITSFSASYKASVTTTGVGHAPDITNLKVVAASCFSITITDSEPPAFRDEECGPLADIVDGFPDSRVDPSIAEVIDVIERTRAAD</sequence>
<feature type="chain" id="PRO_5041432550" description="Lipoprotein" evidence="1">
    <location>
        <begin position="21"/>
        <end position="183"/>
    </location>
</feature>
<evidence type="ECO:0000256" key="1">
    <source>
        <dbReference type="SAM" id="SignalP"/>
    </source>
</evidence>
<dbReference type="Proteomes" id="UP001157161">
    <property type="component" value="Unassembled WGS sequence"/>
</dbReference>
<name>A0AA37UWR7_9MICO</name>
<evidence type="ECO:0000313" key="2">
    <source>
        <dbReference type="EMBL" id="GMA30727.1"/>
    </source>
</evidence>
<evidence type="ECO:0008006" key="4">
    <source>
        <dbReference type="Google" id="ProtNLM"/>
    </source>
</evidence>
<gene>
    <name evidence="2" type="ORF">GCM10025875_07190</name>
</gene>
<evidence type="ECO:0000313" key="3">
    <source>
        <dbReference type="Proteomes" id="UP001157161"/>
    </source>
</evidence>
<keyword evidence="1" id="KW-0732">Signal</keyword>
<organism evidence="2 3">
    <name type="scientific">Litorihabitans aurantiacus</name>
    <dbReference type="NCBI Taxonomy" id="1930061"/>
    <lineage>
        <taxon>Bacteria</taxon>
        <taxon>Bacillati</taxon>
        <taxon>Actinomycetota</taxon>
        <taxon>Actinomycetes</taxon>
        <taxon>Micrococcales</taxon>
        <taxon>Beutenbergiaceae</taxon>
        <taxon>Litorihabitans</taxon>
    </lineage>
</organism>
<accession>A0AA37UWR7</accession>
<dbReference type="PROSITE" id="PS51257">
    <property type="entry name" value="PROKAR_LIPOPROTEIN"/>
    <property type="match status" value="1"/>
</dbReference>
<feature type="signal peptide" evidence="1">
    <location>
        <begin position="1"/>
        <end position="20"/>
    </location>
</feature>
<reference evidence="2" key="2">
    <citation type="submission" date="2023-02" db="EMBL/GenBank/DDBJ databases">
        <authorList>
            <person name="Sun Q."/>
            <person name="Mori K."/>
        </authorList>
    </citation>
    <scope>NUCLEOTIDE SEQUENCE</scope>
    <source>
        <strain evidence="2">NBRC 112290</strain>
    </source>
</reference>
<comment type="caution">
    <text evidence="2">The sequence shown here is derived from an EMBL/GenBank/DDBJ whole genome shotgun (WGS) entry which is preliminary data.</text>
</comment>
<dbReference type="AlphaFoldDB" id="A0AA37UWR7"/>
<proteinExistence type="predicted"/>
<dbReference type="EMBL" id="BSUM01000001">
    <property type="protein sequence ID" value="GMA30727.1"/>
    <property type="molecule type" value="Genomic_DNA"/>
</dbReference>
<keyword evidence="3" id="KW-1185">Reference proteome</keyword>